<accession>A0ABT5HLS7</accession>
<organism evidence="1 2">
    <name type="scientific">Asticcacaulis machinosus</name>
    <dbReference type="NCBI Taxonomy" id="2984211"/>
    <lineage>
        <taxon>Bacteria</taxon>
        <taxon>Pseudomonadati</taxon>
        <taxon>Pseudomonadota</taxon>
        <taxon>Alphaproteobacteria</taxon>
        <taxon>Caulobacterales</taxon>
        <taxon>Caulobacteraceae</taxon>
        <taxon>Asticcacaulis</taxon>
    </lineage>
</organism>
<dbReference type="Gene3D" id="2.60.120.620">
    <property type="entry name" value="q2cbj1_9rhob like domain"/>
    <property type="match status" value="1"/>
</dbReference>
<dbReference type="GO" id="GO:0051213">
    <property type="term" value="F:dioxygenase activity"/>
    <property type="evidence" value="ECO:0007669"/>
    <property type="project" value="UniProtKB-KW"/>
</dbReference>
<name>A0ABT5HLS7_9CAUL</name>
<comment type="caution">
    <text evidence="1">The sequence shown here is derived from an EMBL/GenBank/DDBJ whole genome shotgun (WGS) entry which is preliminary data.</text>
</comment>
<gene>
    <name evidence="1" type="ORF">PQU98_12495</name>
</gene>
<dbReference type="SUPFAM" id="SSF51197">
    <property type="entry name" value="Clavaminate synthase-like"/>
    <property type="match status" value="1"/>
</dbReference>
<protein>
    <submittedName>
        <fullName evidence="1">Phytanoyl-CoA dioxygenase family protein</fullName>
    </submittedName>
</protein>
<keyword evidence="1" id="KW-0560">Oxidoreductase</keyword>
<sequence length="307" mass="34521">MATTFSERLRTRVPSLKRFSERACQDSRHIAYDLLPTLGLPQRGGVAALIGALKPKTFDFAPSDQARALCQALKQDGLTPMQPAIPADILNDVVDYFKVTPCHDPFRPHVGTFAWDQPPADEINMGYYTAEETLRAPHMLDLMNRPDVLEAMELHLGCKPVVDNIGAFWSYPDRHTAKGVQRFHRDYDCVQNIKLFYYLTEVDDEAGPHMFVRGSHNDRALETGKAQTDEAITEAFGTDRLTAITGPAGSWFLEDVYGFHKGQLPVNKPRLLLAIQYNLYASPHCPKAPIMDNPGGYDPYINRIFLK</sequence>
<dbReference type="Proteomes" id="UP001218579">
    <property type="component" value="Unassembled WGS sequence"/>
</dbReference>
<evidence type="ECO:0000313" key="1">
    <source>
        <dbReference type="EMBL" id="MDC7676958.1"/>
    </source>
</evidence>
<evidence type="ECO:0000313" key="2">
    <source>
        <dbReference type="Proteomes" id="UP001218579"/>
    </source>
</evidence>
<reference evidence="1 2" key="1">
    <citation type="submission" date="2023-01" db="EMBL/GenBank/DDBJ databases">
        <title>Novel species of the genus Asticcacaulis isolated from rivers.</title>
        <authorList>
            <person name="Lu H."/>
        </authorList>
    </citation>
    <scope>NUCLEOTIDE SEQUENCE [LARGE SCALE GENOMIC DNA]</scope>
    <source>
        <strain evidence="1 2">LKC15W</strain>
    </source>
</reference>
<proteinExistence type="predicted"/>
<dbReference type="RefSeq" id="WP_272745272.1">
    <property type="nucleotide sequence ID" value="NZ_JAQQKV010000002.1"/>
</dbReference>
<keyword evidence="2" id="KW-1185">Reference proteome</keyword>
<dbReference type="EMBL" id="JAQQKV010000002">
    <property type="protein sequence ID" value="MDC7676958.1"/>
    <property type="molecule type" value="Genomic_DNA"/>
</dbReference>
<dbReference type="Pfam" id="PF05721">
    <property type="entry name" value="PhyH"/>
    <property type="match status" value="1"/>
</dbReference>
<dbReference type="InterPro" id="IPR008775">
    <property type="entry name" value="Phytyl_CoA_dOase-like"/>
</dbReference>
<keyword evidence="1" id="KW-0223">Dioxygenase</keyword>